<name>A0A395HQJ8_ASPHC</name>
<feature type="region of interest" description="Disordered" evidence="1">
    <location>
        <begin position="48"/>
        <end position="83"/>
    </location>
</feature>
<organism evidence="2 3">
    <name type="scientific">Aspergillus homomorphus (strain CBS 101889)</name>
    <dbReference type="NCBI Taxonomy" id="1450537"/>
    <lineage>
        <taxon>Eukaryota</taxon>
        <taxon>Fungi</taxon>
        <taxon>Dikarya</taxon>
        <taxon>Ascomycota</taxon>
        <taxon>Pezizomycotina</taxon>
        <taxon>Eurotiomycetes</taxon>
        <taxon>Eurotiomycetidae</taxon>
        <taxon>Eurotiales</taxon>
        <taxon>Aspergillaceae</taxon>
        <taxon>Aspergillus</taxon>
        <taxon>Aspergillus subgen. Circumdati</taxon>
    </lineage>
</organism>
<protein>
    <submittedName>
        <fullName evidence="2">Uncharacterized protein</fullName>
    </submittedName>
</protein>
<gene>
    <name evidence="2" type="ORF">BO97DRAFT_148475</name>
</gene>
<dbReference type="EMBL" id="KZ824298">
    <property type="protein sequence ID" value="RAL10097.1"/>
    <property type="molecule type" value="Genomic_DNA"/>
</dbReference>
<proteinExistence type="predicted"/>
<dbReference type="VEuPathDB" id="FungiDB:BO97DRAFT_148475"/>
<reference evidence="2 3" key="1">
    <citation type="submission" date="2018-02" db="EMBL/GenBank/DDBJ databases">
        <title>The genomes of Aspergillus section Nigri reveals drivers in fungal speciation.</title>
        <authorList>
            <consortium name="DOE Joint Genome Institute"/>
            <person name="Vesth T.C."/>
            <person name="Nybo J."/>
            <person name="Theobald S."/>
            <person name="Brandl J."/>
            <person name="Frisvad J.C."/>
            <person name="Nielsen K.F."/>
            <person name="Lyhne E.K."/>
            <person name="Kogle M.E."/>
            <person name="Kuo A."/>
            <person name="Riley R."/>
            <person name="Clum A."/>
            <person name="Nolan M."/>
            <person name="Lipzen A."/>
            <person name="Salamov A."/>
            <person name="Henrissat B."/>
            <person name="Wiebenga A."/>
            <person name="De vries R.P."/>
            <person name="Grigoriev I.V."/>
            <person name="Mortensen U.H."/>
            <person name="Andersen M.R."/>
            <person name="Baker S.E."/>
        </authorList>
    </citation>
    <scope>NUCLEOTIDE SEQUENCE [LARGE SCALE GENOMIC DNA]</scope>
    <source>
        <strain evidence="2 3">CBS 101889</strain>
    </source>
</reference>
<dbReference type="AlphaFoldDB" id="A0A395HQJ8"/>
<sequence length="178" mass="19621">MILRYEKCRNWSDRRHQPCGTRMILDGPPFVVLNCTLHWARIDKVSRPLSDPGSQRGRRGGGMIRQPFHPGHGGTKPNGTIKDGMPGSSFLASVLACPIEIKLLLTFFLQVGPDRTSGMRNPEWTELTQSTMIISRKAVLLCGMSGGGDGDGIGDETEAWADIRSDDCRPKETRSDLV</sequence>
<evidence type="ECO:0000313" key="3">
    <source>
        <dbReference type="Proteomes" id="UP000248961"/>
    </source>
</evidence>
<feature type="compositionally biased region" description="Basic and acidic residues" evidence="1">
    <location>
        <begin position="161"/>
        <end position="178"/>
    </location>
</feature>
<dbReference type="Proteomes" id="UP000248961">
    <property type="component" value="Unassembled WGS sequence"/>
</dbReference>
<evidence type="ECO:0000256" key="1">
    <source>
        <dbReference type="SAM" id="MobiDB-lite"/>
    </source>
</evidence>
<feature type="region of interest" description="Disordered" evidence="1">
    <location>
        <begin position="154"/>
        <end position="178"/>
    </location>
</feature>
<accession>A0A395HQJ8</accession>
<dbReference type="RefSeq" id="XP_025549251.1">
    <property type="nucleotide sequence ID" value="XM_025690154.1"/>
</dbReference>
<keyword evidence="3" id="KW-1185">Reference proteome</keyword>
<evidence type="ECO:0000313" key="2">
    <source>
        <dbReference type="EMBL" id="RAL10097.1"/>
    </source>
</evidence>
<dbReference type="GeneID" id="37194443"/>